<comment type="caution">
    <text evidence="17">The sequence shown here is derived from an EMBL/GenBank/DDBJ whole genome shotgun (WGS) entry which is preliminary data.</text>
</comment>
<feature type="compositionally biased region" description="Low complexity" evidence="13">
    <location>
        <begin position="394"/>
        <end position="412"/>
    </location>
</feature>
<dbReference type="OrthoDB" id="2020070at2759"/>
<dbReference type="Gene3D" id="1.10.20.10">
    <property type="entry name" value="Histone, subunit A"/>
    <property type="match status" value="1"/>
</dbReference>
<keyword evidence="5" id="KW-0156">Chromatin regulator</keyword>
<keyword evidence="8" id="KW-0539">Nucleus</keyword>
<comment type="similarity">
    <text evidence="3">Belongs to the histone H2A family.</text>
</comment>
<dbReference type="InterPro" id="IPR002119">
    <property type="entry name" value="Histone_H2A"/>
</dbReference>
<evidence type="ECO:0000313" key="17">
    <source>
        <dbReference type="EMBL" id="RDB17564.1"/>
    </source>
</evidence>
<keyword evidence="6" id="KW-0007">Acetylation</keyword>
<dbReference type="PANTHER" id="PTHR34815:SF2">
    <property type="entry name" value="N-ACETYLTRANSFERASE DOMAIN-CONTAINING PROTEIN"/>
    <property type="match status" value="1"/>
</dbReference>
<comment type="subcellular location">
    <subcellularLocation>
        <location evidence="2">Chromosome</location>
    </subcellularLocation>
    <subcellularLocation>
        <location evidence="1">Nucleus</location>
    </subcellularLocation>
</comment>
<evidence type="ECO:0000256" key="12">
    <source>
        <dbReference type="ARBA" id="ARBA00063043"/>
    </source>
</evidence>
<evidence type="ECO:0000259" key="14">
    <source>
        <dbReference type="Pfam" id="PF00125"/>
    </source>
</evidence>
<dbReference type="Pfam" id="PF22998">
    <property type="entry name" value="GNAT_LYC1-like"/>
    <property type="match status" value="1"/>
</dbReference>
<evidence type="ECO:0000256" key="9">
    <source>
        <dbReference type="ARBA" id="ARBA00023269"/>
    </source>
</evidence>
<dbReference type="InterPro" id="IPR053013">
    <property type="entry name" value="LAT"/>
</dbReference>
<comment type="subunit">
    <text evidence="12">The nucleosome is a histone octamer containing two molecules each of H2A, H2B, H3 and H4 assembled in one H3-H4 heterotetramer and two H2A-H2B heterodimers. The octamer wraps approximately 147 bp of DNA. H2A or its variant H2A.Z forms a heterodimer with H2B. H2A.Z associates with the VPS72/SWC2 subunit of the SWR1 chromatin remodeling complex. Also interacts with RBP1/DNA-directed RNA polymerase II largest subunit.</text>
</comment>
<evidence type="ECO:0000256" key="5">
    <source>
        <dbReference type="ARBA" id="ARBA00022853"/>
    </source>
</evidence>
<feature type="domain" description="Histone H2A C-terminal" evidence="15">
    <location>
        <begin position="498"/>
        <end position="530"/>
    </location>
</feature>
<dbReference type="GO" id="GO:0006325">
    <property type="term" value="P:chromatin organization"/>
    <property type="evidence" value="ECO:0007669"/>
    <property type="project" value="UniProtKB-KW"/>
</dbReference>
<dbReference type="GO" id="GO:0003677">
    <property type="term" value="F:DNA binding"/>
    <property type="evidence" value="ECO:0007669"/>
    <property type="project" value="UniProtKB-KW"/>
</dbReference>
<evidence type="ECO:0000256" key="13">
    <source>
        <dbReference type="SAM" id="MobiDB-lite"/>
    </source>
</evidence>
<evidence type="ECO:0000259" key="16">
    <source>
        <dbReference type="Pfam" id="PF22998"/>
    </source>
</evidence>
<dbReference type="GO" id="GO:0000786">
    <property type="term" value="C:nucleosome"/>
    <property type="evidence" value="ECO:0007669"/>
    <property type="project" value="UniProtKB-KW"/>
</dbReference>
<organism evidence="17 18">
    <name type="scientific">Hypsizygus marmoreus</name>
    <name type="common">White beech mushroom</name>
    <name type="synonym">Agaricus marmoreus</name>
    <dbReference type="NCBI Taxonomy" id="39966"/>
    <lineage>
        <taxon>Eukaryota</taxon>
        <taxon>Fungi</taxon>
        <taxon>Dikarya</taxon>
        <taxon>Basidiomycota</taxon>
        <taxon>Agaricomycotina</taxon>
        <taxon>Agaricomycetes</taxon>
        <taxon>Agaricomycetidae</taxon>
        <taxon>Agaricales</taxon>
        <taxon>Tricholomatineae</taxon>
        <taxon>Lyophyllaceae</taxon>
        <taxon>Hypsizygus</taxon>
    </lineage>
</organism>
<evidence type="ECO:0000256" key="8">
    <source>
        <dbReference type="ARBA" id="ARBA00023242"/>
    </source>
</evidence>
<feature type="compositionally biased region" description="Polar residues" evidence="13">
    <location>
        <begin position="413"/>
        <end position="426"/>
    </location>
</feature>
<evidence type="ECO:0000256" key="6">
    <source>
        <dbReference type="ARBA" id="ARBA00022990"/>
    </source>
</evidence>
<reference evidence="17" key="1">
    <citation type="submission" date="2018-04" db="EMBL/GenBank/DDBJ databases">
        <title>Whole genome sequencing of Hypsizygus marmoreus.</title>
        <authorList>
            <person name="Choi I.-G."/>
            <person name="Min B."/>
            <person name="Kim J.-G."/>
            <person name="Kim S."/>
            <person name="Oh Y.-L."/>
            <person name="Kong W.-S."/>
            <person name="Park H."/>
            <person name="Jeong J."/>
            <person name="Song E.-S."/>
        </authorList>
    </citation>
    <scope>NUCLEOTIDE SEQUENCE [LARGE SCALE GENOMIC DNA]</scope>
    <source>
        <strain evidence="17">51987-8</strain>
    </source>
</reference>
<evidence type="ECO:0000256" key="11">
    <source>
        <dbReference type="ARBA" id="ARBA00040236"/>
    </source>
</evidence>
<dbReference type="GO" id="GO:0005634">
    <property type="term" value="C:nucleus"/>
    <property type="evidence" value="ECO:0007669"/>
    <property type="project" value="UniProtKB-SubCell"/>
</dbReference>
<dbReference type="AlphaFoldDB" id="A0A369JDR4"/>
<evidence type="ECO:0000256" key="2">
    <source>
        <dbReference type="ARBA" id="ARBA00004286"/>
    </source>
</evidence>
<dbReference type="EMBL" id="LUEZ02000110">
    <property type="protein sequence ID" value="RDB17564.1"/>
    <property type="molecule type" value="Genomic_DNA"/>
</dbReference>
<evidence type="ECO:0000256" key="3">
    <source>
        <dbReference type="ARBA" id="ARBA00010691"/>
    </source>
</evidence>
<dbReference type="PRINTS" id="PR00620">
    <property type="entry name" value="HISTONEH2A"/>
</dbReference>
<keyword evidence="7" id="KW-0238">DNA-binding</keyword>
<dbReference type="GO" id="GO:0046982">
    <property type="term" value="F:protein heterodimerization activity"/>
    <property type="evidence" value="ECO:0007669"/>
    <property type="project" value="InterPro"/>
</dbReference>
<dbReference type="PANTHER" id="PTHR34815">
    <property type="entry name" value="LYSINE ACETYLTRANSFERASE"/>
    <property type="match status" value="1"/>
</dbReference>
<dbReference type="InterPro" id="IPR055100">
    <property type="entry name" value="GNAT_LYC1-like"/>
</dbReference>
<dbReference type="FunFam" id="1.10.20.10:FF:000005">
    <property type="entry name" value="Histone H2A"/>
    <property type="match status" value="1"/>
</dbReference>
<feature type="compositionally biased region" description="Polar residues" evidence="13">
    <location>
        <begin position="384"/>
        <end position="393"/>
    </location>
</feature>
<gene>
    <name evidence="17" type="primary">HTZ1</name>
    <name evidence="17" type="ORF">Hypma_001005</name>
</gene>
<evidence type="ECO:0000256" key="7">
    <source>
        <dbReference type="ARBA" id="ARBA00023125"/>
    </source>
</evidence>
<dbReference type="Pfam" id="PF16211">
    <property type="entry name" value="Histone_H2A_C"/>
    <property type="match status" value="1"/>
</dbReference>
<feature type="region of interest" description="Disordered" evidence="13">
    <location>
        <begin position="384"/>
        <end position="426"/>
    </location>
</feature>
<keyword evidence="4" id="KW-0158">Chromosome</keyword>
<evidence type="ECO:0000313" key="18">
    <source>
        <dbReference type="Proteomes" id="UP000076154"/>
    </source>
</evidence>
<feature type="domain" description="Core Histone H2A/H2B/H3" evidence="14">
    <location>
        <begin position="410"/>
        <end position="496"/>
    </location>
</feature>
<dbReference type="CDD" id="cd00074">
    <property type="entry name" value="HFD_H2A"/>
    <property type="match status" value="1"/>
</dbReference>
<name>A0A369JDR4_HYPMA</name>
<dbReference type="InterPro" id="IPR032458">
    <property type="entry name" value="Histone_H2A_CS"/>
</dbReference>
<dbReference type="SUPFAM" id="SSF47113">
    <property type="entry name" value="Histone-fold"/>
    <property type="match status" value="1"/>
</dbReference>
<dbReference type="InterPro" id="IPR007125">
    <property type="entry name" value="H2A/H2B/H3"/>
</dbReference>
<feature type="domain" description="LYC1 C-terminal" evidence="16">
    <location>
        <begin position="200"/>
        <end position="377"/>
    </location>
</feature>
<dbReference type="GO" id="GO:0030527">
    <property type="term" value="F:structural constituent of chromatin"/>
    <property type="evidence" value="ECO:0007669"/>
    <property type="project" value="InterPro"/>
</dbReference>
<comment type="function">
    <text evidence="10">Variant histone H2A which can replace H2A in some nucleosomes. Nucleosomes wrap and compact DNA into chromatin, limiting DNA accessibility to the cellular machineries which require DNA as a template. Histones thereby play a central role in transcription regulation, DNA repair, DNA replication and chromosomal stability. DNA accessibility is regulated via a complex set of post-translational modifications of histones, also called histone code, and nucleosome remodeling. This variant is enriched at promoters, it may keep them in a repressed state until the appropriate activation signal is received. Near telomeres, it may counteract gene silencing caused by the spread of heterochromatin proteins. Required for the RNA polymerase II and SPT15/TBP recruitment to the target genes. Involved in chromosome stability.</text>
</comment>
<dbReference type="Pfam" id="PF00125">
    <property type="entry name" value="Histone"/>
    <property type="match status" value="1"/>
</dbReference>
<dbReference type="InParanoid" id="A0A369JDR4"/>
<dbReference type="PROSITE" id="PS00046">
    <property type="entry name" value="HISTONE_H2A"/>
    <property type="match status" value="1"/>
</dbReference>
<keyword evidence="9" id="KW-0544">Nucleosome core</keyword>
<dbReference type="SMART" id="SM00414">
    <property type="entry name" value="H2A"/>
    <property type="match status" value="1"/>
</dbReference>
<sequence>MHNITAAHIHEDLILVRSSSRQSDIALKQRYDPSGPITLEQHINRATVLGSLPYACGRQVYWVLVPKSAPSTDEILSSVATIIRTVMLQPDSTSSGDGGDSTQVSHEEAFSITHVYTPTHLRRRGYATRMMALLHAELDVSKPSIDPDRRLYPRGILAFLYSGVGDFYSRCGQGWHIQTSTETYWSTESVLKDNVPEHYSDLVNLTEDGFHAVASVDAIALESELTTRAAEGKPRAFAVVPTGDEFMWLVARSKFYGKILSPHALPSKWGAKAGESSGNWAHPEDYAVWFVDYVKKELQFLRLRCSTPECFRSVIYAAALVAKEQECKRILAWNADEGLLQSCLQVDRITRPRTKNLAAVAWYGRMRCPEWIANEKYVIDPSSCHSQPTSTTMGPAAKSGGKSKSGAAPGASTGTQQRTIQTRSQKAGLQFPVGRIHRYLKQRTQHNVRIGAKAAVYTAAILEYLTAEVLELAGNASKDLRVKRITPRHLQLAIRGDEELDTLVRATIAGGGVLPFIHKSLTTTVKAVPKKPEA</sequence>
<keyword evidence="18" id="KW-1185">Reference proteome</keyword>
<evidence type="ECO:0000256" key="10">
    <source>
        <dbReference type="ARBA" id="ARBA00037526"/>
    </source>
</evidence>
<dbReference type="STRING" id="39966.A0A369JDR4"/>
<dbReference type="InterPro" id="IPR032454">
    <property type="entry name" value="Histone_H2A_C"/>
</dbReference>
<protein>
    <recommendedName>
        <fullName evidence="11">Histone H2A.Z</fullName>
    </recommendedName>
</protein>
<evidence type="ECO:0000256" key="4">
    <source>
        <dbReference type="ARBA" id="ARBA00022454"/>
    </source>
</evidence>
<proteinExistence type="inferred from homology"/>
<evidence type="ECO:0000256" key="1">
    <source>
        <dbReference type="ARBA" id="ARBA00004123"/>
    </source>
</evidence>
<evidence type="ECO:0000259" key="15">
    <source>
        <dbReference type="Pfam" id="PF16211"/>
    </source>
</evidence>
<accession>A0A369JDR4</accession>
<dbReference type="InterPro" id="IPR009072">
    <property type="entry name" value="Histone-fold"/>
</dbReference>
<dbReference type="Proteomes" id="UP000076154">
    <property type="component" value="Unassembled WGS sequence"/>
</dbReference>